<dbReference type="Gene3D" id="3.40.50.300">
    <property type="entry name" value="P-loop containing nucleotide triphosphate hydrolases"/>
    <property type="match status" value="1"/>
</dbReference>
<evidence type="ECO:0000256" key="3">
    <source>
        <dbReference type="ARBA" id="ARBA00005842"/>
    </source>
</evidence>
<dbReference type="Pfam" id="PF01715">
    <property type="entry name" value="IPPT"/>
    <property type="match status" value="1"/>
</dbReference>
<dbReference type="Proteomes" id="UP000243633">
    <property type="component" value="Chromosome 1"/>
</dbReference>
<dbReference type="PATRIC" id="fig|98804.3.peg.368"/>
<dbReference type="SUPFAM" id="SSF52540">
    <property type="entry name" value="P-loop containing nucleoside triphosphate hydrolases"/>
    <property type="match status" value="1"/>
</dbReference>
<dbReference type="EMBL" id="LN890285">
    <property type="protein sequence ID" value="CUR53349.1"/>
    <property type="molecule type" value="Genomic_DNA"/>
</dbReference>
<dbReference type="EC" id="2.5.1.75" evidence="10"/>
<comment type="cofactor">
    <cofactor evidence="1 10">
        <name>Mg(2+)</name>
        <dbReference type="ChEBI" id="CHEBI:18420"/>
    </cofactor>
</comment>
<dbReference type="GO" id="GO:0005524">
    <property type="term" value="F:ATP binding"/>
    <property type="evidence" value="ECO:0007669"/>
    <property type="project" value="UniProtKB-UniRule"/>
</dbReference>
<dbReference type="PANTHER" id="PTHR11088:SF60">
    <property type="entry name" value="TRNA DIMETHYLALLYLTRANSFERASE"/>
    <property type="match status" value="1"/>
</dbReference>
<evidence type="ECO:0000256" key="1">
    <source>
        <dbReference type="ARBA" id="ARBA00001946"/>
    </source>
</evidence>
<comment type="caution">
    <text evidence="10">Lacks conserved residue(s) required for the propagation of feature annotation.</text>
</comment>
<keyword evidence="5 10" id="KW-0819">tRNA processing</keyword>
<comment type="function">
    <text evidence="2 10 12">Catalyzes the transfer of a dimethylallyl group onto the adenine at position 37 in tRNAs that read codons beginning with uridine, leading to the formation of N6-(dimethylallyl)adenosine (i(6)A).</text>
</comment>
<feature type="binding site" evidence="10">
    <location>
        <begin position="12"/>
        <end position="19"/>
    </location>
    <ligand>
        <name>ATP</name>
        <dbReference type="ChEBI" id="CHEBI:30616"/>
    </ligand>
</feature>
<keyword evidence="6 10" id="KW-0547">Nucleotide-binding</keyword>
<evidence type="ECO:0000256" key="8">
    <source>
        <dbReference type="ARBA" id="ARBA00022842"/>
    </source>
</evidence>
<feature type="site" description="Interaction with substrate tRNA" evidence="10">
    <location>
        <position position="126"/>
    </location>
</feature>
<comment type="catalytic activity">
    <reaction evidence="9 10 11">
        <text>adenosine(37) in tRNA + dimethylallyl diphosphate = N(6)-dimethylallyladenosine(37) in tRNA + diphosphate</text>
        <dbReference type="Rhea" id="RHEA:26482"/>
        <dbReference type="Rhea" id="RHEA-COMP:10162"/>
        <dbReference type="Rhea" id="RHEA-COMP:10375"/>
        <dbReference type="ChEBI" id="CHEBI:33019"/>
        <dbReference type="ChEBI" id="CHEBI:57623"/>
        <dbReference type="ChEBI" id="CHEBI:74411"/>
        <dbReference type="ChEBI" id="CHEBI:74415"/>
        <dbReference type="EC" id="2.5.1.75"/>
    </reaction>
</comment>
<dbReference type="NCBIfam" id="TIGR00174">
    <property type="entry name" value="miaA"/>
    <property type="match status" value="1"/>
</dbReference>
<evidence type="ECO:0000313" key="14">
    <source>
        <dbReference type="EMBL" id="CUR53349.1"/>
    </source>
</evidence>
<name>A0A170PCB1_BUCTT</name>
<dbReference type="InterPro" id="IPR018022">
    <property type="entry name" value="IPT"/>
</dbReference>
<evidence type="ECO:0000256" key="7">
    <source>
        <dbReference type="ARBA" id="ARBA00022840"/>
    </source>
</evidence>
<feature type="region of interest" description="Interaction with substrate tRNA" evidence="10">
    <location>
        <begin position="38"/>
        <end position="41"/>
    </location>
</feature>
<dbReference type="AlphaFoldDB" id="A0A170PCB1"/>
<comment type="similarity">
    <text evidence="3 10 13">Belongs to the IPP transferase family.</text>
</comment>
<keyword evidence="7 10" id="KW-0067">ATP-binding</keyword>
<protein>
    <recommendedName>
        <fullName evidence="10">tRNA dimethylallyltransferase</fullName>
        <ecNumber evidence="10">2.5.1.75</ecNumber>
    </recommendedName>
    <alternativeName>
        <fullName evidence="10">Dimethylallyl diphosphate:tRNA dimethylallyltransferase</fullName>
        <shortName evidence="10">DMAPP:tRNA dimethylallyltransferase</shortName>
        <shortName evidence="10">DMATase</shortName>
    </alternativeName>
    <alternativeName>
        <fullName evidence="10">Isopentenyl-diphosphate:tRNA isopentenyltransferase</fullName>
        <shortName evidence="10">IPP transferase</shortName>
        <shortName evidence="10">IPPT</shortName>
        <shortName evidence="10">IPTase</shortName>
    </alternativeName>
</protein>
<dbReference type="HAMAP" id="MF_00185">
    <property type="entry name" value="IPP_trans"/>
    <property type="match status" value="1"/>
</dbReference>
<dbReference type="GO" id="GO:0052381">
    <property type="term" value="F:tRNA dimethylallyltransferase activity"/>
    <property type="evidence" value="ECO:0007669"/>
    <property type="project" value="UniProtKB-UniRule"/>
</dbReference>
<dbReference type="Gene3D" id="1.10.20.140">
    <property type="match status" value="1"/>
</dbReference>
<feature type="binding site" evidence="10">
    <location>
        <begin position="14"/>
        <end position="19"/>
    </location>
    <ligand>
        <name>substrate</name>
    </ligand>
</feature>
<dbReference type="InterPro" id="IPR039657">
    <property type="entry name" value="Dimethylallyltransferase"/>
</dbReference>
<evidence type="ECO:0000256" key="11">
    <source>
        <dbReference type="RuleBase" id="RU003783"/>
    </source>
</evidence>
<reference evidence="15" key="1">
    <citation type="submission" date="2015-10" db="EMBL/GenBank/DDBJ databases">
        <authorList>
            <person name="Manzano-Marin A."/>
            <person name="Manzano-Marin A."/>
        </authorList>
    </citation>
    <scope>NUCLEOTIDE SEQUENCE [LARGE SCALE GENOMIC DNA]</scope>
    <source>
        <strain evidence="15">BTs</strain>
    </source>
</reference>
<accession>A0A170PCB1</accession>
<evidence type="ECO:0000256" key="13">
    <source>
        <dbReference type="RuleBase" id="RU003785"/>
    </source>
</evidence>
<comment type="subunit">
    <text evidence="10">Monomer.</text>
</comment>
<organism evidence="14 15">
    <name type="scientific">Buchnera aphidicola subsp. Tuberolachnus salignus</name>
    <dbReference type="NCBI Taxonomy" id="98804"/>
    <lineage>
        <taxon>Bacteria</taxon>
        <taxon>Pseudomonadati</taxon>
        <taxon>Pseudomonadota</taxon>
        <taxon>Gammaproteobacteria</taxon>
        <taxon>Enterobacterales</taxon>
        <taxon>Erwiniaceae</taxon>
        <taxon>Buchnera</taxon>
    </lineage>
</organism>
<evidence type="ECO:0000256" key="9">
    <source>
        <dbReference type="ARBA" id="ARBA00049563"/>
    </source>
</evidence>
<gene>
    <name evidence="10 14" type="primary">miaA</name>
    <name evidence="14" type="ORF">BTSPAZIEG_0393</name>
</gene>
<evidence type="ECO:0000256" key="12">
    <source>
        <dbReference type="RuleBase" id="RU003784"/>
    </source>
</evidence>
<dbReference type="PANTHER" id="PTHR11088">
    <property type="entry name" value="TRNA DIMETHYLALLYLTRANSFERASE"/>
    <property type="match status" value="1"/>
</dbReference>
<proteinExistence type="inferred from homology"/>
<dbReference type="OrthoDB" id="9776390at2"/>
<dbReference type="RefSeq" id="WP_075472941.1">
    <property type="nucleotide sequence ID" value="NZ_CP135003.1"/>
</dbReference>
<sequence>MKIKPIIFFLMGPTAIGKSFLSIQLKKKFSNLEIISVDSKLVYRGLDIGTDKPNSKLLKIIPHHLINICNPSEIYSVAQFRKDALKSIRQIILQNKVPFLVGGTMLYFKILLEGLSKLPASNIKIRSYIFYVLCHGKIDLLYQRLKIYDPIMCHKIHFHDTNRILRVLEVCYITGQKFSDLIKSRKKSFPYKVFQFGLFPRNKKELFKKIIMRFEYMLKNGLEREVKNLFLKKNLNLSLPSINSIGYKQMWLYLQKKITYQKMYDSTIQSTKKLVKHQLTWLKKWKNLISIQVNTLEQTKNFLNILFKKYL</sequence>
<evidence type="ECO:0000256" key="2">
    <source>
        <dbReference type="ARBA" id="ARBA00003213"/>
    </source>
</evidence>
<feature type="site" description="Interaction with substrate tRNA" evidence="10">
    <location>
        <position position="104"/>
    </location>
</feature>
<keyword evidence="8 10" id="KW-0460">Magnesium</keyword>
<evidence type="ECO:0000256" key="6">
    <source>
        <dbReference type="ARBA" id="ARBA00022741"/>
    </source>
</evidence>
<dbReference type="STRING" id="98804.BTSPAZIEG_0393"/>
<evidence type="ECO:0000256" key="4">
    <source>
        <dbReference type="ARBA" id="ARBA00022679"/>
    </source>
</evidence>
<evidence type="ECO:0000256" key="10">
    <source>
        <dbReference type="HAMAP-Rule" id="MF_00185"/>
    </source>
</evidence>
<dbReference type="GO" id="GO:0006400">
    <property type="term" value="P:tRNA modification"/>
    <property type="evidence" value="ECO:0007669"/>
    <property type="project" value="TreeGrafter"/>
</dbReference>
<keyword evidence="4 10" id="KW-0808">Transferase</keyword>
<evidence type="ECO:0000313" key="15">
    <source>
        <dbReference type="Proteomes" id="UP000243633"/>
    </source>
</evidence>
<evidence type="ECO:0000256" key="5">
    <source>
        <dbReference type="ARBA" id="ARBA00022694"/>
    </source>
</evidence>
<dbReference type="InterPro" id="IPR027417">
    <property type="entry name" value="P-loop_NTPase"/>
</dbReference>
<keyword evidence="15" id="KW-1185">Reference proteome</keyword>